<dbReference type="PANTHER" id="PTHR31668">
    <property type="entry name" value="GLUCOSE TRANSPORT TRANSCRIPTION REGULATOR RGT1-RELATED-RELATED"/>
    <property type="match status" value="1"/>
</dbReference>
<evidence type="ECO:0000256" key="3">
    <source>
        <dbReference type="ARBA" id="ARBA00023163"/>
    </source>
</evidence>
<sequence>MTASMISLETSANEPVVMESTQFRRACDRCHSQKLRCQRTGNRSCDRCEKAGANCVFSPSRRMRKVHQNHQEDPTLLSTSAISSNPIFVNETLPLDDLLPFDLDSADWTFPTTDLMECDFENGLYNTFSPSFDPSIAPSFPVLDALTLGSSNPFSTTASQEADPSCFNYSSMSDPSVSDLSLPSHPAPLVTEPQHLPHEQWIRQISDLHIKLYQHTAITPPGTSSNPRTSQYSVTLDSLSADDPSQSIAIDQTFTITAEVLETLELVSTPSPGVHQSIEPLDQGTLLLIFSLYLRLLDLYYATFDQLQKMLPPHRYRGSPAASSRYPRSTSSSHPPLCAERMLDGRLPRFPVLKIGEFSLQASSSVHTLMTVQLAEQLLGRVNHMVQTVTRYQDPSTNAPFQPETNEYFMTEGAELNRRRDGMGDVAELSLKAVDNRQEEVMSMLKTIKRALV</sequence>
<keyword evidence="3" id="KW-0804">Transcription</keyword>
<evidence type="ECO:0000256" key="2">
    <source>
        <dbReference type="ARBA" id="ARBA00023125"/>
    </source>
</evidence>
<dbReference type="Proteomes" id="UP000325780">
    <property type="component" value="Unassembled WGS sequence"/>
</dbReference>
<proteinExistence type="predicted"/>
<dbReference type="PROSITE" id="PS00463">
    <property type="entry name" value="ZN2_CY6_FUNGAL_1"/>
    <property type="match status" value="1"/>
</dbReference>
<dbReference type="GO" id="GO:0000981">
    <property type="term" value="F:DNA-binding transcription factor activity, RNA polymerase II-specific"/>
    <property type="evidence" value="ECO:0007669"/>
    <property type="project" value="InterPro"/>
</dbReference>
<dbReference type="InterPro" id="IPR001138">
    <property type="entry name" value="Zn2Cys6_DnaBD"/>
</dbReference>
<dbReference type="Pfam" id="PF00172">
    <property type="entry name" value="Zn_clus"/>
    <property type="match status" value="1"/>
</dbReference>
<dbReference type="GO" id="GO:0003677">
    <property type="term" value="F:DNA binding"/>
    <property type="evidence" value="ECO:0007669"/>
    <property type="project" value="UniProtKB-KW"/>
</dbReference>
<evidence type="ECO:0000313" key="7">
    <source>
        <dbReference type="EMBL" id="KAE8149913.1"/>
    </source>
</evidence>
<dbReference type="OrthoDB" id="4330117at2759"/>
<evidence type="ECO:0000259" key="6">
    <source>
        <dbReference type="PROSITE" id="PS50048"/>
    </source>
</evidence>
<keyword evidence="2" id="KW-0238">DNA-binding</keyword>
<feature type="region of interest" description="Disordered" evidence="5">
    <location>
        <begin position="313"/>
        <end position="336"/>
    </location>
</feature>
<dbReference type="SMART" id="SM00066">
    <property type="entry name" value="GAL4"/>
    <property type="match status" value="1"/>
</dbReference>
<accession>A0A5N6TU76</accession>
<reference evidence="7 8" key="1">
    <citation type="submission" date="2019-04" db="EMBL/GenBank/DDBJ databases">
        <title>Friends and foes A comparative genomics study of 23 Aspergillus species from section Flavi.</title>
        <authorList>
            <consortium name="DOE Joint Genome Institute"/>
            <person name="Kjaerbolling I."/>
            <person name="Vesth T."/>
            <person name="Frisvad J.C."/>
            <person name="Nybo J.L."/>
            <person name="Theobald S."/>
            <person name="Kildgaard S."/>
            <person name="Isbrandt T."/>
            <person name="Kuo A."/>
            <person name="Sato A."/>
            <person name="Lyhne E.K."/>
            <person name="Kogle M.E."/>
            <person name="Wiebenga A."/>
            <person name="Kun R.S."/>
            <person name="Lubbers R.J."/>
            <person name="Makela M.R."/>
            <person name="Barry K."/>
            <person name="Chovatia M."/>
            <person name="Clum A."/>
            <person name="Daum C."/>
            <person name="Haridas S."/>
            <person name="He G."/>
            <person name="LaButti K."/>
            <person name="Lipzen A."/>
            <person name="Mondo S."/>
            <person name="Riley R."/>
            <person name="Salamov A."/>
            <person name="Simmons B.A."/>
            <person name="Magnuson J.K."/>
            <person name="Henrissat B."/>
            <person name="Mortensen U.H."/>
            <person name="Larsen T.O."/>
            <person name="Devries R.P."/>
            <person name="Grigoriev I.V."/>
            <person name="Machida M."/>
            <person name="Baker S.E."/>
            <person name="Andersen M.R."/>
        </authorList>
    </citation>
    <scope>NUCLEOTIDE SEQUENCE [LARGE SCALE GENOMIC DNA]</scope>
    <source>
        <strain evidence="7 8">IBT 18842</strain>
    </source>
</reference>
<keyword evidence="4" id="KW-0539">Nucleus</keyword>
<dbReference type="PANTHER" id="PTHR31668:SF4">
    <property type="entry name" value="TRANSCRIPTIONAL ACTIVATOR PROTEIN DAL81"/>
    <property type="match status" value="1"/>
</dbReference>
<dbReference type="SUPFAM" id="SSF57701">
    <property type="entry name" value="Zn2/Cys6 DNA-binding domain"/>
    <property type="match status" value="1"/>
</dbReference>
<dbReference type="CDD" id="cd00067">
    <property type="entry name" value="GAL4"/>
    <property type="match status" value="1"/>
</dbReference>
<dbReference type="AlphaFoldDB" id="A0A5N6TU76"/>
<dbReference type="EMBL" id="ML742109">
    <property type="protein sequence ID" value="KAE8149913.1"/>
    <property type="molecule type" value="Genomic_DNA"/>
</dbReference>
<keyword evidence="1" id="KW-0805">Transcription regulation</keyword>
<feature type="domain" description="Zn(2)-C6 fungal-type" evidence="6">
    <location>
        <begin position="26"/>
        <end position="57"/>
    </location>
</feature>
<gene>
    <name evidence="7" type="ORF">BDV25DRAFT_120075</name>
</gene>
<dbReference type="PROSITE" id="PS50048">
    <property type="entry name" value="ZN2_CY6_FUNGAL_2"/>
    <property type="match status" value="1"/>
</dbReference>
<organism evidence="7 8">
    <name type="scientific">Aspergillus avenaceus</name>
    <dbReference type="NCBI Taxonomy" id="36643"/>
    <lineage>
        <taxon>Eukaryota</taxon>
        <taxon>Fungi</taxon>
        <taxon>Dikarya</taxon>
        <taxon>Ascomycota</taxon>
        <taxon>Pezizomycotina</taxon>
        <taxon>Eurotiomycetes</taxon>
        <taxon>Eurotiomycetidae</taxon>
        <taxon>Eurotiales</taxon>
        <taxon>Aspergillaceae</taxon>
        <taxon>Aspergillus</taxon>
        <taxon>Aspergillus subgen. Circumdati</taxon>
    </lineage>
</organism>
<keyword evidence="8" id="KW-1185">Reference proteome</keyword>
<dbReference type="GO" id="GO:0001080">
    <property type="term" value="P:nitrogen catabolite activation of transcription from RNA polymerase II promoter"/>
    <property type="evidence" value="ECO:0007669"/>
    <property type="project" value="TreeGrafter"/>
</dbReference>
<dbReference type="InterPro" id="IPR036864">
    <property type="entry name" value="Zn2-C6_fun-type_DNA-bd_sf"/>
</dbReference>
<dbReference type="InterPro" id="IPR050797">
    <property type="entry name" value="Carb_Metab_Trans_Reg"/>
</dbReference>
<dbReference type="GO" id="GO:0008270">
    <property type="term" value="F:zinc ion binding"/>
    <property type="evidence" value="ECO:0007669"/>
    <property type="project" value="InterPro"/>
</dbReference>
<evidence type="ECO:0000256" key="5">
    <source>
        <dbReference type="SAM" id="MobiDB-lite"/>
    </source>
</evidence>
<dbReference type="Gene3D" id="4.10.240.10">
    <property type="entry name" value="Zn(2)-C6 fungal-type DNA-binding domain"/>
    <property type="match status" value="1"/>
</dbReference>
<evidence type="ECO:0000256" key="1">
    <source>
        <dbReference type="ARBA" id="ARBA00023015"/>
    </source>
</evidence>
<evidence type="ECO:0000256" key="4">
    <source>
        <dbReference type="ARBA" id="ARBA00023242"/>
    </source>
</evidence>
<evidence type="ECO:0000313" key="8">
    <source>
        <dbReference type="Proteomes" id="UP000325780"/>
    </source>
</evidence>
<dbReference type="GO" id="GO:0005634">
    <property type="term" value="C:nucleus"/>
    <property type="evidence" value="ECO:0007669"/>
    <property type="project" value="TreeGrafter"/>
</dbReference>
<name>A0A5N6TU76_ASPAV</name>
<protein>
    <recommendedName>
        <fullName evidence="6">Zn(2)-C6 fungal-type domain-containing protein</fullName>
    </recommendedName>
</protein>
<feature type="compositionally biased region" description="Low complexity" evidence="5">
    <location>
        <begin position="319"/>
        <end position="336"/>
    </location>
</feature>